<evidence type="ECO:0000256" key="7">
    <source>
        <dbReference type="ARBA" id="ARBA00022798"/>
    </source>
</evidence>
<evidence type="ECO:0000256" key="3">
    <source>
        <dbReference type="ARBA" id="ARBA00009587"/>
    </source>
</evidence>
<dbReference type="GO" id="GO:0051701">
    <property type="term" value="P:biological process involved in interaction with host"/>
    <property type="evidence" value="ECO:0007669"/>
    <property type="project" value="TreeGrafter"/>
</dbReference>
<dbReference type="EC" id="2.3.1.20" evidence="4"/>
<gene>
    <name evidence="13" type="ORF">SAMN04487963_0974</name>
</gene>
<dbReference type="Gene3D" id="3.30.559.10">
    <property type="entry name" value="Chloramphenicol acetyltransferase-like domain"/>
    <property type="match status" value="1"/>
</dbReference>
<dbReference type="GO" id="GO:0001666">
    <property type="term" value="P:response to hypoxia"/>
    <property type="evidence" value="ECO:0007669"/>
    <property type="project" value="TreeGrafter"/>
</dbReference>
<name>A0A1I4MBI9_9GAMM</name>
<protein>
    <recommendedName>
        <fullName evidence="4">diacylglycerol O-acyltransferase</fullName>
        <ecNumber evidence="4">2.3.1.20</ecNumber>
    </recommendedName>
</protein>
<dbReference type="AlphaFoldDB" id="A0A1I4MBI9"/>
<evidence type="ECO:0000259" key="11">
    <source>
        <dbReference type="Pfam" id="PF03007"/>
    </source>
</evidence>
<organism evidence="13 14">
    <name type="scientific">Marinobacter zhejiangensis</name>
    <dbReference type="NCBI Taxonomy" id="488535"/>
    <lineage>
        <taxon>Bacteria</taxon>
        <taxon>Pseudomonadati</taxon>
        <taxon>Pseudomonadota</taxon>
        <taxon>Gammaproteobacteria</taxon>
        <taxon>Pseudomonadales</taxon>
        <taxon>Marinobacteraceae</taxon>
        <taxon>Marinobacter</taxon>
    </lineage>
</organism>
<keyword evidence="5" id="KW-0444">Lipid biosynthesis</keyword>
<evidence type="ECO:0000256" key="9">
    <source>
        <dbReference type="ARBA" id="ARBA00023315"/>
    </source>
</evidence>
<dbReference type="GO" id="GO:0004144">
    <property type="term" value="F:diacylglycerol O-acyltransferase activity"/>
    <property type="evidence" value="ECO:0007669"/>
    <property type="project" value="UniProtKB-EC"/>
</dbReference>
<dbReference type="InterPro" id="IPR004255">
    <property type="entry name" value="O-acyltransferase_WSD1_N"/>
</dbReference>
<comment type="catalytic activity">
    <reaction evidence="10">
        <text>an acyl-CoA + a 1,2-diacyl-sn-glycerol = a triacyl-sn-glycerol + CoA</text>
        <dbReference type="Rhea" id="RHEA:10868"/>
        <dbReference type="ChEBI" id="CHEBI:17815"/>
        <dbReference type="ChEBI" id="CHEBI:57287"/>
        <dbReference type="ChEBI" id="CHEBI:58342"/>
        <dbReference type="ChEBI" id="CHEBI:64615"/>
        <dbReference type="EC" id="2.3.1.20"/>
    </reaction>
</comment>
<evidence type="ECO:0000256" key="2">
    <source>
        <dbReference type="ARBA" id="ARBA00005189"/>
    </source>
</evidence>
<dbReference type="Pfam" id="PF03007">
    <property type="entry name" value="WS_DGAT_cat"/>
    <property type="match status" value="1"/>
</dbReference>
<dbReference type="Gene3D" id="3.30.559.30">
    <property type="entry name" value="Nonribosomal peptide synthetase, condensation domain"/>
    <property type="match status" value="1"/>
</dbReference>
<dbReference type="InterPro" id="IPR014292">
    <property type="entry name" value="Acyl_transf_WS/DGAT"/>
</dbReference>
<evidence type="ECO:0000313" key="14">
    <source>
        <dbReference type="Proteomes" id="UP000198519"/>
    </source>
</evidence>
<dbReference type="Proteomes" id="UP000198519">
    <property type="component" value="Unassembled WGS sequence"/>
</dbReference>
<keyword evidence="14" id="KW-1185">Reference proteome</keyword>
<reference evidence="14" key="1">
    <citation type="submission" date="2016-10" db="EMBL/GenBank/DDBJ databases">
        <authorList>
            <person name="Varghese N."/>
            <person name="Submissions S."/>
        </authorList>
    </citation>
    <scope>NUCLEOTIDE SEQUENCE [LARGE SCALE GENOMIC DNA]</scope>
    <source>
        <strain evidence="14">CGMCC 1.7061</strain>
    </source>
</reference>
<proteinExistence type="inferred from homology"/>
<evidence type="ECO:0000313" key="13">
    <source>
        <dbReference type="EMBL" id="SFM00570.1"/>
    </source>
</evidence>
<dbReference type="EMBL" id="FOUE01000001">
    <property type="protein sequence ID" value="SFM00570.1"/>
    <property type="molecule type" value="Genomic_DNA"/>
</dbReference>
<feature type="domain" description="O-acyltransferase WSD1-like N-terminal" evidence="11">
    <location>
        <begin position="9"/>
        <end position="258"/>
    </location>
</feature>
<keyword evidence="8" id="KW-0443">Lipid metabolism</keyword>
<evidence type="ECO:0000256" key="4">
    <source>
        <dbReference type="ARBA" id="ARBA00013244"/>
    </source>
</evidence>
<accession>A0A1I4MBI9</accession>
<dbReference type="InterPro" id="IPR045034">
    <property type="entry name" value="O-acyltransferase_WSD1-like"/>
</dbReference>
<dbReference type="SUPFAM" id="SSF52777">
    <property type="entry name" value="CoA-dependent acyltransferases"/>
    <property type="match status" value="1"/>
</dbReference>
<evidence type="ECO:0000256" key="10">
    <source>
        <dbReference type="ARBA" id="ARBA00048109"/>
    </source>
</evidence>
<comment type="pathway">
    <text evidence="2">Lipid metabolism.</text>
</comment>
<evidence type="ECO:0000256" key="8">
    <source>
        <dbReference type="ARBA" id="ARBA00023098"/>
    </source>
</evidence>
<dbReference type="InterPro" id="IPR009721">
    <property type="entry name" value="O-acyltransferase_WSD1_C"/>
</dbReference>
<sequence>MNLRRMPLMDAASLQLEGRNMPMHVAALMTFEYPSSCTPTKRKRFISELIARWRQEPRVFYPWNQVLTRPTRWQLTPATREVYDLDLEYHLRHWSLPAPGDERELGQMIAWIHEQPMDLQQPLWECHFIDGLAGNRFALYVKIHHALVDGISGTRLVVQGLAAGPDALSTPLWARELPAEALQSAKAEWPTLGDLKAAAGAFVKLRRRSDQLTTFKSTPETILNGPLTAHRRVATQHIAMDRIKTLAKASGSTVNDVAMAMVGGALRDYLSQADALPEASLTAALPVSTRKSGDHSIGNQVSIMLGSLGTNVADPVERLEYIKAFTRAGKSLVQDLPKNAVLPYSLMTSGPFLAAVVMGRAGDSRPAFNTVLSNVPGEREARYLDGAKLLHVYPVSLIMPGVPLNFTCTSHGDFLNFGIVACRARVPRVQRLAVGLTTAFEALEKAVL</sequence>
<dbReference type="RefSeq" id="WP_092020728.1">
    <property type="nucleotide sequence ID" value="NZ_FOUE01000001.1"/>
</dbReference>
<dbReference type="PANTHER" id="PTHR31650:SF1">
    <property type="entry name" value="WAX ESTER SYNTHASE_DIACYLGLYCEROL ACYLTRANSFERASE 4-RELATED"/>
    <property type="match status" value="1"/>
</dbReference>
<dbReference type="PANTHER" id="PTHR31650">
    <property type="entry name" value="O-ACYLTRANSFERASE (WSD1-LIKE) FAMILY PROTEIN"/>
    <property type="match status" value="1"/>
</dbReference>
<dbReference type="UniPathway" id="UPA00282"/>
<feature type="domain" description="O-acyltransferase WSD1 C-terminal" evidence="12">
    <location>
        <begin position="298"/>
        <end position="443"/>
    </location>
</feature>
<comment type="pathway">
    <text evidence="1">Glycerolipid metabolism; triacylglycerol biosynthesis.</text>
</comment>
<dbReference type="GO" id="GO:0019432">
    <property type="term" value="P:triglyceride biosynthetic process"/>
    <property type="evidence" value="ECO:0007669"/>
    <property type="project" value="UniProtKB-UniPathway"/>
</dbReference>
<dbReference type="InterPro" id="IPR023213">
    <property type="entry name" value="CAT-like_dom_sf"/>
</dbReference>
<dbReference type="GO" id="GO:0071731">
    <property type="term" value="P:response to nitric oxide"/>
    <property type="evidence" value="ECO:0007669"/>
    <property type="project" value="TreeGrafter"/>
</dbReference>
<keyword evidence="9 13" id="KW-0012">Acyltransferase</keyword>
<evidence type="ECO:0000256" key="5">
    <source>
        <dbReference type="ARBA" id="ARBA00022516"/>
    </source>
</evidence>
<dbReference type="STRING" id="488535.SAMN04487963_0974"/>
<keyword evidence="6 13" id="KW-0808">Transferase</keyword>
<evidence type="ECO:0000256" key="1">
    <source>
        <dbReference type="ARBA" id="ARBA00004771"/>
    </source>
</evidence>
<evidence type="ECO:0000256" key="6">
    <source>
        <dbReference type="ARBA" id="ARBA00022679"/>
    </source>
</evidence>
<dbReference type="GO" id="GO:0005886">
    <property type="term" value="C:plasma membrane"/>
    <property type="evidence" value="ECO:0007669"/>
    <property type="project" value="TreeGrafter"/>
</dbReference>
<dbReference type="NCBIfam" id="TIGR02946">
    <property type="entry name" value="acyl_WS_DGAT"/>
    <property type="match status" value="1"/>
</dbReference>
<dbReference type="Pfam" id="PF06974">
    <property type="entry name" value="WS_DGAT_C"/>
    <property type="match status" value="1"/>
</dbReference>
<dbReference type="GO" id="GO:0006071">
    <property type="term" value="P:glycerol metabolic process"/>
    <property type="evidence" value="ECO:0007669"/>
    <property type="project" value="UniProtKB-KW"/>
</dbReference>
<keyword evidence="7" id="KW-0319">Glycerol metabolism</keyword>
<evidence type="ECO:0000259" key="12">
    <source>
        <dbReference type="Pfam" id="PF06974"/>
    </source>
</evidence>
<comment type="similarity">
    <text evidence="3">Belongs to the long-chain O-acyltransferase family.</text>
</comment>
<dbReference type="OrthoDB" id="9810950at2"/>